<organism evidence="2 3">
    <name type="scientific">Platysternon megacephalum</name>
    <name type="common">big-headed turtle</name>
    <dbReference type="NCBI Taxonomy" id="55544"/>
    <lineage>
        <taxon>Eukaryota</taxon>
        <taxon>Metazoa</taxon>
        <taxon>Chordata</taxon>
        <taxon>Craniata</taxon>
        <taxon>Vertebrata</taxon>
        <taxon>Euteleostomi</taxon>
        <taxon>Archelosauria</taxon>
        <taxon>Testudinata</taxon>
        <taxon>Testudines</taxon>
        <taxon>Cryptodira</taxon>
        <taxon>Durocryptodira</taxon>
        <taxon>Testudinoidea</taxon>
        <taxon>Platysternidae</taxon>
        <taxon>Platysternon</taxon>
    </lineage>
</organism>
<gene>
    <name evidence="2" type="ORF">DR999_PMT11417</name>
</gene>
<reference evidence="2 3" key="2">
    <citation type="submission" date="2019-04" db="EMBL/GenBank/DDBJ databases">
        <title>The genome sequence of big-headed turtle.</title>
        <authorList>
            <person name="Gong S."/>
        </authorList>
    </citation>
    <scope>NUCLEOTIDE SEQUENCE [LARGE SCALE GENOMIC DNA]</scope>
    <source>
        <strain evidence="2">DO16091913</strain>
        <tissue evidence="2">Muscle</tissue>
    </source>
</reference>
<keyword evidence="2" id="KW-0675">Receptor</keyword>
<evidence type="ECO:0000313" key="2">
    <source>
        <dbReference type="EMBL" id="TFK05792.1"/>
    </source>
</evidence>
<evidence type="ECO:0000256" key="1">
    <source>
        <dbReference type="SAM" id="MobiDB-lite"/>
    </source>
</evidence>
<sequence>MQRRELGEIRQSSEQASGTVGVGMSRLSPELSTWEGLGTLWVSQSWKTLPGVSPGERAENPNVLRTRLLSHCAGDHPPSLQQKCPCPKERGNETTRARCCSQGPRQPWLRRNHEGRHFPRYDGSFLHHPCGCQKQTQLGGCWLLHIAISYSLVLRTLGLIVRWSPERAGLRSHDKGTERLSEQSFGAEWGTGAAGRGGGEKLVRGLWDPVCSNTRAGLGLISPKAQVTTHLGDRTRGLRALTLVLLAEVCRLQVSCYVFLIHVLPLPCSVYFSLSRQRNPEY</sequence>
<evidence type="ECO:0000313" key="3">
    <source>
        <dbReference type="Proteomes" id="UP000297703"/>
    </source>
</evidence>
<protein>
    <submittedName>
        <fullName evidence="2">Receptor-transporting protein 1</fullName>
    </submittedName>
</protein>
<reference evidence="2 3" key="1">
    <citation type="submission" date="2019-04" db="EMBL/GenBank/DDBJ databases">
        <title>Draft genome of the big-headed turtle Platysternon megacephalum.</title>
        <authorList>
            <person name="Gong S."/>
        </authorList>
    </citation>
    <scope>NUCLEOTIDE SEQUENCE [LARGE SCALE GENOMIC DNA]</scope>
    <source>
        <strain evidence="2">DO16091913</strain>
        <tissue evidence="2">Muscle</tissue>
    </source>
</reference>
<dbReference type="AlphaFoldDB" id="A0A4D9EE23"/>
<keyword evidence="3" id="KW-1185">Reference proteome</keyword>
<name>A0A4D9EE23_9SAUR</name>
<comment type="caution">
    <text evidence="2">The sequence shown here is derived from an EMBL/GenBank/DDBJ whole genome shotgun (WGS) entry which is preliminary data.</text>
</comment>
<dbReference type="EMBL" id="QXTE01000107">
    <property type="protein sequence ID" value="TFK05792.1"/>
    <property type="molecule type" value="Genomic_DNA"/>
</dbReference>
<feature type="region of interest" description="Disordered" evidence="1">
    <location>
        <begin position="1"/>
        <end position="24"/>
    </location>
</feature>
<dbReference type="Proteomes" id="UP000297703">
    <property type="component" value="Unassembled WGS sequence"/>
</dbReference>
<proteinExistence type="predicted"/>
<accession>A0A4D9EE23</accession>